<evidence type="ECO:0000313" key="1">
    <source>
        <dbReference type="EMBL" id="QHJ74496.1"/>
    </source>
</evidence>
<name>A0A6B9SVV4_9CAUD</name>
<reference evidence="1 2" key="1">
    <citation type="submission" date="2019-12" db="EMBL/GenBank/DDBJ databases">
        <authorList>
            <person name="Harris M."/>
            <person name="Ho T.C."/>
            <person name="Fruchtman H."/>
            <person name="Garin M."/>
            <person name="Kubatin V."/>
            <person name="Lu T."/>
            <person name="Xue L."/>
            <person name="Marr M.T."/>
        </authorList>
    </citation>
    <scope>NUCLEOTIDE SEQUENCE [LARGE SCALE GENOMIC DNA]</scope>
</reference>
<sequence length="42" mass="5116">MKSLYKKLTSFYQYHSYHGAKLCKRHKSRGKLKRKLKFIQKG</sequence>
<organism evidence="1 2">
    <name type="scientific">Vibrio phage VH1_2019</name>
    <dbReference type="NCBI Taxonomy" id="2686307"/>
    <lineage>
        <taxon>Viruses</taxon>
        <taxon>Duplodnaviria</taxon>
        <taxon>Heunggongvirae</taxon>
        <taxon>Uroviricota</taxon>
        <taxon>Caudoviricetes</taxon>
        <taxon>Pantevenvirales</taxon>
        <taxon>Straboviridae</taxon>
        <taxon>Schizotequatrovirus</taxon>
        <taxon>Schizotequatrovirus KVP40</taxon>
    </lineage>
</organism>
<gene>
    <name evidence="1" type="ORF">VH12019_00176</name>
</gene>
<dbReference type="Proteomes" id="UP000464957">
    <property type="component" value="Segment"/>
</dbReference>
<evidence type="ECO:0000313" key="2">
    <source>
        <dbReference type="Proteomes" id="UP000464957"/>
    </source>
</evidence>
<accession>A0A6B9SVV4</accession>
<protein>
    <submittedName>
        <fullName evidence="1">Uncharacterized protein</fullName>
    </submittedName>
</protein>
<proteinExistence type="predicted"/>
<dbReference type="EMBL" id="MN794232">
    <property type="protein sequence ID" value="QHJ74496.1"/>
    <property type="molecule type" value="Genomic_DNA"/>
</dbReference>